<dbReference type="RefSeq" id="WP_191801937.1">
    <property type="nucleotide sequence ID" value="NZ_JACSQL010000008.1"/>
</dbReference>
<keyword evidence="1" id="KW-0812">Transmembrane</keyword>
<keyword evidence="1" id="KW-1133">Transmembrane helix</keyword>
<evidence type="ECO:0000313" key="3">
    <source>
        <dbReference type="Proteomes" id="UP000608071"/>
    </source>
</evidence>
<evidence type="ECO:0000256" key="1">
    <source>
        <dbReference type="SAM" id="Phobius"/>
    </source>
</evidence>
<name>A0ABR8T1L0_9BACL</name>
<sequence length="145" mass="16081">MDLEVWKEFVQQNWLVIIVALILLFIVINVLKTVLKWAIVLVIVAALIIYSGVSLDQIKDVVTDVSSSTVETVKTEAQELMQNEAKQATYVLHEDGTFTITSPNVEVSGEQGKDKVKVSLRGVSVGEWSINNAAVKQYMETAQTK</sequence>
<protein>
    <submittedName>
        <fullName evidence="2">ATPase</fullName>
    </submittedName>
</protein>
<dbReference type="Proteomes" id="UP000608071">
    <property type="component" value="Unassembled WGS sequence"/>
</dbReference>
<dbReference type="EMBL" id="JACSQL010000008">
    <property type="protein sequence ID" value="MBD7969639.1"/>
    <property type="molecule type" value="Genomic_DNA"/>
</dbReference>
<accession>A0ABR8T1L0</accession>
<keyword evidence="1" id="KW-0472">Membrane</keyword>
<keyword evidence="3" id="KW-1185">Reference proteome</keyword>
<organism evidence="2 3">
    <name type="scientific">Paenibacillus gallinarum</name>
    <dbReference type="NCBI Taxonomy" id="2762232"/>
    <lineage>
        <taxon>Bacteria</taxon>
        <taxon>Bacillati</taxon>
        <taxon>Bacillota</taxon>
        <taxon>Bacilli</taxon>
        <taxon>Bacillales</taxon>
        <taxon>Paenibacillaceae</taxon>
        <taxon>Paenibacillus</taxon>
    </lineage>
</organism>
<feature type="transmembrane region" description="Helical" evidence="1">
    <location>
        <begin position="12"/>
        <end position="31"/>
    </location>
</feature>
<evidence type="ECO:0000313" key="2">
    <source>
        <dbReference type="EMBL" id="MBD7969639.1"/>
    </source>
</evidence>
<gene>
    <name evidence="2" type="ORF">H9647_16380</name>
</gene>
<feature type="transmembrane region" description="Helical" evidence="1">
    <location>
        <begin position="38"/>
        <end position="55"/>
    </location>
</feature>
<comment type="caution">
    <text evidence="2">The sequence shown here is derived from an EMBL/GenBank/DDBJ whole genome shotgun (WGS) entry which is preliminary data.</text>
</comment>
<proteinExistence type="predicted"/>
<reference evidence="2 3" key="1">
    <citation type="submission" date="2020-08" db="EMBL/GenBank/DDBJ databases">
        <title>A Genomic Blueprint of the Chicken Gut Microbiome.</title>
        <authorList>
            <person name="Gilroy R."/>
            <person name="Ravi A."/>
            <person name="Getino M."/>
            <person name="Pursley I."/>
            <person name="Horton D.L."/>
            <person name="Alikhan N.-F."/>
            <person name="Baker D."/>
            <person name="Gharbi K."/>
            <person name="Hall N."/>
            <person name="Watson M."/>
            <person name="Adriaenssens E.M."/>
            <person name="Foster-Nyarko E."/>
            <person name="Jarju S."/>
            <person name="Secka A."/>
            <person name="Antonio M."/>
            <person name="Oren A."/>
            <person name="Chaudhuri R."/>
            <person name="La Ragione R.M."/>
            <person name="Hildebrand F."/>
            <person name="Pallen M.J."/>
        </authorList>
    </citation>
    <scope>NUCLEOTIDE SEQUENCE [LARGE SCALE GENOMIC DNA]</scope>
    <source>
        <strain evidence="2 3">Sa2BVA9</strain>
    </source>
</reference>